<dbReference type="OMA" id="FPRFVES"/>
<dbReference type="InterPro" id="IPR057214">
    <property type="entry name" value="DUF7892"/>
</dbReference>
<feature type="compositionally biased region" description="Polar residues" evidence="1">
    <location>
        <begin position="95"/>
        <end position="107"/>
    </location>
</feature>
<feature type="region of interest" description="Disordered" evidence="1">
    <location>
        <begin position="802"/>
        <end position="827"/>
    </location>
</feature>
<feature type="compositionally biased region" description="Polar residues" evidence="1">
    <location>
        <begin position="1124"/>
        <end position="1133"/>
    </location>
</feature>
<dbReference type="EMBL" id="KE145363">
    <property type="protein sequence ID" value="EPE30852.1"/>
    <property type="molecule type" value="Genomic_DNA"/>
</dbReference>
<sequence>MDTPSSEASSDTSTSSTANPTPADSSPSQNLDERIQRSQNSNMSSPALSTDDSDSDSDVSMSAGTDDEEDDRTLTHLTNRNSEQSKVLGKRKLSSESPTSQMETDMSNEARKRLKLAGSIVPYRTPNGRLHSDKSFLPAEIWHRIFTFCHPRVLGRLLQVNKSFNAYIDPSSTAHPVVRSPEYVIQLLQPDVIWRASRLLLRNAPDASFVGSKIIQGLQINGIQGLVKTGCLAFGHLVYAVAGLALKRTQSRKFDLLLSSAFASPLMVALPFIFMTNEYHVLSSHTLQSGHPPAAIQITKRFLKSQIEEIKKDFEDAKSLGAATAEEWLKGLEERGKEKRSDGSRWERWENSGGLLSIGILKPPVVEAPISAKKEPIVKIETSTSDGLNSVNQYQLANPLPSRNFPPFSAGRPFQPIQTSLPMNPPNRFESPSQNGFTSYAPARLNPQRQERTREEVDQMKAARRTEIERRCMSLDPPLTPGVLAHMPSFRAAIQISQQLTDGSWEVLKPRLLSQREEAEQREHDQLAQIRIAQEHSDERQQQDISARSDSKDLIDREWDDVQAPLRARIGGYADETIYNGWDRGNKVNYESSPKFAADVLIYVRKRFYAEMAKDEAAMRATGREPDSDPPNGPYLRKLILENMKWVFDTKIKPYTEPYRKELFLCNDPHCGIHSKWYGFEGVIQHFAAKHTSTLSVGSIVVHWKSEWPEYPPFNPDPSTIPTPPYYNGPPSASAQYLGNGPVLQQNLGFGGYQSAPVSGPMPGSLVASQQNPVPVPMPPPMHASNPHGYNQSQAPYYGPPRFGEQFQQHQSNPYPPPQPYSGTSQGYPVQHFSAPSTVNGGYNQTPQDYSQHGYSQPHQVAGHIAFNPTARETVFPATAPVVPAPQDTHNAQHNHYPLNHGQPVPQVNKTPPQKSEEYKAQLKEVGKSVRDTWNTINPIKEIPGSVKVYTIIHHLLENSRVNNDNEPTLSMIIDGLSNNKEMRPARNINGLLCRACVLGLAGSKPNQPKKHFSFPQLVNHFHTVHEQASSKNSSSYSPDWRKEMVELPEISKISHIFQGNDDQRLKLITEALPELLPTPISNNENIHPLSANGHTEATSHPYPELVPSQDGHHNYYAKRSDTEPSSNGNITYESGEYDPRNPQELPVDARPVPRFEHPRGEYIRDDGYEPSREYGHLRREEEARELSSAKWQENSYTEPGPRTQHLHGRHPDNYERAAEIDRNPRYRDVDERDYPIRAEPVPAYTPRGAAYADVGYRAQNVESYQSNVRDISSAMDVTARNRIFDVVAQISQQAQKAHDRLPQDIPAEGGSEDGEVRTGHVAAQADDHQIRPQTESSDAAERFLNTFLREPSRDDVSQAKIRYSGAERAYDRDFQRDYPSSYGYQIEAESRRPRSGNDTQARPLSGGGLRQPTREEYSELQYNGNLPAQPRSYAYEDRQRELVGVQYRERSPELVDRRYKVNNVVYRDERQNSHTTHRTPSRYARYESVRLENDRARSRSPAYVNKPGGQSGYNSLRSPAGPPFPQDSAYRTLTPQPAVEEFTHGDHPRQEYYRIYPPDPRPRSPEAYELVRVADAHGEYVVRRPIRRGPEPFYAPYEDEGYSRRPLHERRPSYGARVPVERVSEPRFEEYDPRHPEPPPITTARQPSRY</sequence>
<feature type="region of interest" description="Disordered" evidence="1">
    <location>
        <begin position="1494"/>
        <end position="1524"/>
    </location>
</feature>
<dbReference type="eggNOG" id="ENOG502RPXF">
    <property type="taxonomic scope" value="Eukaryota"/>
</dbReference>
<dbReference type="RefSeq" id="XP_008082263.1">
    <property type="nucleotide sequence ID" value="XM_008084072.1"/>
</dbReference>
<organism evidence="3 4">
    <name type="scientific">Glarea lozoyensis (strain ATCC 20868 / MF5171)</name>
    <dbReference type="NCBI Taxonomy" id="1116229"/>
    <lineage>
        <taxon>Eukaryota</taxon>
        <taxon>Fungi</taxon>
        <taxon>Dikarya</taxon>
        <taxon>Ascomycota</taxon>
        <taxon>Pezizomycotina</taxon>
        <taxon>Leotiomycetes</taxon>
        <taxon>Helotiales</taxon>
        <taxon>Helotiaceae</taxon>
        <taxon>Glarea</taxon>
    </lineage>
</organism>
<reference evidence="3 4" key="1">
    <citation type="journal article" date="2013" name="BMC Genomics">
        <title>Genomics-driven discovery of the pneumocandin biosynthetic gene cluster in the fungus Glarea lozoyensis.</title>
        <authorList>
            <person name="Chen L."/>
            <person name="Yue Q."/>
            <person name="Zhang X."/>
            <person name="Xiang M."/>
            <person name="Wang C."/>
            <person name="Li S."/>
            <person name="Che Y."/>
            <person name="Ortiz-Lopez F.J."/>
            <person name="Bills G.F."/>
            <person name="Liu X."/>
            <person name="An Z."/>
        </authorList>
    </citation>
    <scope>NUCLEOTIDE SEQUENCE [LARGE SCALE GENOMIC DNA]</scope>
    <source>
        <strain evidence="4">ATCC 20868 / MF5171</strain>
    </source>
</reference>
<keyword evidence="4" id="KW-1185">Reference proteome</keyword>
<dbReference type="HOGENOM" id="CLU_003437_0_0_1"/>
<feature type="compositionally biased region" description="Basic and acidic residues" evidence="1">
    <location>
        <begin position="1152"/>
        <end position="1188"/>
    </location>
</feature>
<protein>
    <recommendedName>
        <fullName evidence="2">DUF7892 domain-containing protein</fullName>
    </recommendedName>
</protein>
<dbReference type="Pfam" id="PF25422">
    <property type="entry name" value="DUF7892"/>
    <property type="match status" value="1"/>
</dbReference>
<feature type="region of interest" description="Disordered" evidence="1">
    <location>
        <begin position="1085"/>
        <end position="1210"/>
    </location>
</feature>
<evidence type="ECO:0000256" key="1">
    <source>
        <dbReference type="SAM" id="MobiDB-lite"/>
    </source>
</evidence>
<name>S3CWY4_GLAL2</name>
<gene>
    <name evidence="3" type="ORF">GLAREA_03819</name>
</gene>
<dbReference type="Proteomes" id="UP000016922">
    <property type="component" value="Unassembled WGS sequence"/>
</dbReference>
<feature type="region of interest" description="Disordered" evidence="1">
    <location>
        <begin position="1387"/>
        <end position="1412"/>
    </location>
</feature>
<evidence type="ECO:0000259" key="2">
    <source>
        <dbReference type="Pfam" id="PF25422"/>
    </source>
</evidence>
<feature type="compositionally biased region" description="Polar residues" evidence="1">
    <location>
        <begin position="75"/>
        <end position="85"/>
    </location>
</feature>
<dbReference type="CDD" id="cd09917">
    <property type="entry name" value="F-box_SF"/>
    <property type="match status" value="1"/>
</dbReference>
<feature type="compositionally biased region" description="Basic and acidic residues" evidence="1">
    <location>
        <begin position="1111"/>
        <end position="1123"/>
    </location>
</feature>
<dbReference type="SUPFAM" id="SSF81383">
    <property type="entry name" value="F-box domain"/>
    <property type="match status" value="1"/>
</dbReference>
<dbReference type="OrthoDB" id="2322499at2759"/>
<evidence type="ECO:0000313" key="4">
    <source>
        <dbReference type="Proteomes" id="UP000016922"/>
    </source>
</evidence>
<dbReference type="KEGG" id="glz:GLAREA_03819"/>
<feature type="domain" description="DUF7892" evidence="2">
    <location>
        <begin position="917"/>
        <end position="1072"/>
    </location>
</feature>
<dbReference type="InterPro" id="IPR036047">
    <property type="entry name" value="F-box-like_dom_sf"/>
</dbReference>
<dbReference type="GeneID" id="19462874"/>
<accession>S3CWY4</accession>
<feature type="region of interest" description="Disordered" evidence="1">
    <location>
        <begin position="1"/>
        <end position="109"/>
    </location>
</feature>
<feature type="region of interest" description="Disordered" evidence="1">
    <location>
        <begin position="1296"/>
        <end position="1316"/>
    </location>
</feature>
<feature type="region of interest" description="Disordered" evidence="1">
    <location>
        <begin position="1599"/>
        <end position="1651"/>
    </location>
</feature>
<feature type="compositionally biased region" description="Low complexity" evidence="1">
    <location>
        <begin position="1"/>
        <end position="28"/>
    </location>
</feature>
<feature type="region of interest" description="Disordered" evidence="1">
    <location>
        <begin position="889"/>
        <end position="913"/>
    </location>
</feature>
<evidence type="ECO:0000313" key="3">
    <source>
        <dbReference type="EMBL" id="EPE30852.1"/>
    </source>
</evidence>
<proteinExistence type="predicted"/>
<feature type="compositionally biased region" description="Basic and acidic residues" evidence="1">
    <location>
        <begin position="1620"/>
        <end position="1638"/>
    </location>
</feature>